<evidence type="ECO:0000313" key="11">
    <source>
        <dbReference type="Proteomes" id="UP000663866"/>
    </source>
</evidence>
<dbReference type="Proteomes" id="UP000663834">
    <property type="component" value="Unassembled WGS sequence"/>
</dbReference>
<evidence type="ECO:0000313" key="4">
    <source>
        <dbReference type="EMBL" id="CAF2117949.1"/>
    </source>
</evidence>
<dbReference type="Proteomes" id="UP000663824">
    <property type="component" value="Unassembled WGS sequence"/>
</dbReference>
<dbReference type="EMBL" id="CAJOBG010000927">
    <property type="protein sequence ID" value="CAF3874462.1"/>
    <property type="molecule type" value="Genomic_DNA"/>
</dbReference>
<evidence type="ECO:0000313" key="8">
    <source>
        <dbReference type="EMBL" id="CAF3983890.1"/>
    </source>
</evidence>
<dbReference type="EMBL" id="CAJOBF010000440">
    <property type="protein sequence ID" value="CAF3818076.1"/>
    <property type="molecule type" value="Genomic_DNA"/>
</dbReference>
<dbReference type="EMBL" id="CAJOBJ010003215">
    <property type="protein sequence ID" value="CAF3957406.1"/>
    <property type="molecule type" value="Genomic_DNA"/>
</dbReference>
<feature type="region of interest" description="Disordered" evidence="1">
    <location>
        <begin position="56"/>
        <end position="82"/>
    </location>
</feature>
<dbReference type="AlphaFoldDB" id="A0A819CTV4"/>
<evidence type="ECO:0000256" key="1">
    <source>
        <dbReference type="SAM" id="MobiDB-lite"/>
    </source>
</evidence>
<name>A0A819CTV4_9BILA</name>
<evidence type="ECO:0000313" key="6">
    <source>
        <dbReference type="EMBL" id="CAF3874462.1"/>
    </source>
</evidence>
<dbReference type="EMBL" id="CAJOBH010004270">
    <property type="protein sequence ID" value="CAF3983890.1"/>
    <property type="molecule type" value="Genomic_DNA"/>
</dbReference>
<evidence type="ECO:0000313" key="9">
    <source>
        <dbReference type="EMBL" id="CAF4181631.1"/>
    </source>
</evidence>
<dbReference type="EMBL" id="CAJNRE010013363">
    <property type="protein sequence ID" value="CAF2117949.1"/>
    <property type="molecule type" value="Genomic_DNA"/>
</dbReference>
<evidence type="ECO:0000313" key="5">
    <source>
        <dbReference type="EMBL" id="CAF3818076.1"/>
    </source>
</evidence>
<dbReference type="Proteomes" id="UP000663842">
    <property type="component" value="Unassembled WGS sequence"/>
</dbReference>
<dbReference type="Proteomes" id="UP000663866">
    <property type="component" value="Unassembled WGS sequence"/>
</dbReference>
<dbReference type="OrthoDB" id="10029424at2759"/>
<proteinExistence type="predicted"/>
<dbReference type="EMBL" id="CAJOBI010015236">
    <property type="protein sequence ID" value="CAF4181631.1"/>
    <property type="molecule type" value="Genomic_DNA"/>
</dbReference>
<dbReference type="Proteomes" id="UP000681720">
    <property type="component" value="Unassembled WGS sequence"/>
</dbReference>
<organism evidence="5 10">
    <name type="scientific">Rotaria magnacalcarata</name>
    <dbReference type="NCBI Taxonomy" id="392030"/>
    <lineage>
        <taxon>Eukaryota</taxon>
        <taxon>Metazoa</taxon>
        <taxon>Spiralia</taxon>
        <taxon>Gnathifera</taxon>
        <taxon>Rotifera</taxon>
        <taxon>Eurotatoria</taxon>
        <taxon>Bdelloidea</taxon>
        <taxon>Philodinida</taxon>
        <taxon>Philodinidae</taxon>
        <taxon>Rotaria</taxon>
    </lineage>
</organism>
<protein>
    <submittedName>
        <fullName evidence="5">Uncharacterized protein</fullName>
    </submittedName>
</protein>
<evidence type="ECO:0000313" key="3">
    <source>
        <dbReference type="EMBL" id="CAF1517399.1"/>
    </source>
</evidence>
<gene>
    <name evidence="8" type="ORF">BYL167_LOCUS12765</name>
    <name evidence="2" type="ORF">CJN711_LOCUS11475</name>
    <name evidence="7" type="ORF">GIL414_LOCUS9427</name>
    <name evidence="3" type="ORF">KQP761_LOCUS15499</name>
    <name evidence="4" type="ORF">MBJ925_LOCUS25390</name>
    <name evidence="6" type="ORF">OVN521_LOCUS8115</name>
    <name evidence="9" type="ORF">SMN809_LOCUS21047</name>
    <name evidence="5" type="ORF">UXM345_LOCUS5803</name>
</gene>
<dbReference type="Proteomes" id="UP000663855">
    <property type="component" value="Unassembled WGS sequence"/>
</dbReference>
<sequence>MFSQSMANKQKLSSLKITPNLCEISTEYPALKEYLTPRHLCTSIKPEISQTIHTDKFSNRTINQDQDRHVKEPKTHSKNATEHTEVIKLFQYKQHEEINDKLYKKCRNYLIKTISTEEDEKDDNAY</sequence>
<dbReference type="EMBL" id="CAJNOV010004875">
    <property type="protein sequence ID" value="CAF1190255.1"/>
    <property type="molecule type" value="Genomic_DNA"/>
</dbReference>
<feature type="compositionally biased region" description="Basic and acidic residues" evidence="1">
    <location>
        <begin position="65"/>
        <end position="82"/>
    </location>
</feature>
<evidence type="ECO:0000313" key="2">
    <source>
        <dbReference type="EMBL" id="CAF1190255.1"/>
    </source>
</evidence>
<reference evidence="5" key="1">
    <citation type="submission" date="2021-02" db="EMBL/GenBank/DDBJ databases">
        <authorList>
            <person name="Nowell W R."/>
        </authorList>
    </citation>
    <scope>NUCLEOTIDE SEQUENCE</scope>
</reference>
<dbReference type="Proteomes" id="UP000676336">
    <property type="component" value="Unassembled WGS sequence"/>
</dbReference>
<dbReference type="Proteomes" id="UP000681967">
    <property type="component" value="Unassembled WGS sequence"/>
</dbReference>
<accession>A0A819CTV4</accession>
<evidence type="ECO:0000313" key="10">
    <source>
        <dbReference type="Proteomes" id="UP000663842"/>
    </source>
</evidence>
<comment type="caution">
    <text evidence="5">The sequence shown here is derived from an EMBL/GenBank/DDBJ whole genome shotgun (WGS) entry which is preliminary data.</text>
</comment>
<keyword evidence="11" id="KW-1185">Reference proteome</keyword>
<dbReference type="EMBL" id="CAJNOW010007550">
    <property type="protein sequence ID" value="CAF1517399.1"/>
    <property type="molecule type" value="Genomic_DNA"/>
</dbReference>
<evidence type="ECO:0000313" key="7">
    <source>
        <dbReference type="EMBL" id="CAF3957406.1"/>
    </source>
</evidence>